<keyword evidence="1" id="KW-0812">Transmembrane</keyword>
<proteinExistence type="predicted"/>
<dbReference type="EMBL" id="HBUF01508129">
    <property type="protein sequence ID" value="CAG6746146.1"/>
    <property type="molecule type" value="Transcribed_RNA"/>
</dbReference>
<evidence type="ECO:0000313" key="2">
    <source>
        <dbReference type="EMBL" id="CAG6746146.1"/>
    </source>
</evidence>
<accession>A0A8D8ZGU9</accession>
<feature type="transmembrane region" description="Helical" evidence="1">
    <location>
        <begin position="75"/>
        <end position="94"/>
    </location>
</feature>
<evidence type="ECO:0000256" key="1">
    <source>
        <dbReference type="SAM" id="Phobius"/>
    </source>
</evidence>
<name>A0A8D8ZGU9_9HEMI</name>
<keyword evidence="1" id="KW-1133">Transmembrane helix</keyword>
<sequence>MKVEKIVVRLIHARKGLPNILNSSKNTKLYGRRGRIRMRDSPFSGERFFGFLVLFTCRGIYVKEVHVTVKKKKKFFVFFFLVQNFVFSGLQFVFSVKIIERRNYFACHLRLTIIFRF</sequence>
<feature type="transmembrane region" description="Helical" evidence="1">
    <location>
        <begin position="45"/>
        <end position="63"/>
    </location>
</feature>
<organism evidence="2">
    <name type="scientific">Cacopsylla melanoneura</name>
    <dbReference type="NCBI Taxonomy" id="428564"/>
    <lineage>
        <taxon>Eukaryota</taxon>
        <taxon>Metazoa</taxon>
        <taxon>Ecdysozoa</taxon>
        <taxon>Arthropoda</taxon>
        <taxon>Hexapoda</taxon>
        <taxon>Insecta</taxon>
        <taxon>Pterygota</taxon>
        <taxon>Neoptera</taxon>
        <taxon>Paraneoptera</taxon>
        <taxon>Hemiptera</taxon>
        <taxon>Sternorrhyncha</taxon>
        <taxon>Psylloidea</taxon>
        <taxon>Psyllidae</taxon>
        <taxon>Psyllinae</taxon>
        <taxon>Cacopsylla</taxon>
    </lineage>
</organism>
<reference evidence="2" key="1">
    <citation type="submission" date="2021-05" db="EMBL/GenBank/DDBJ databases">
        <authorList>
            <person name="Alioto T."/>
            <person name="Alioto T."/>
            <person name="Gomez Garrido J."/>
        </authorList>
    </citation>
    <scope>NUCLEOTIDE SEQUENCE</scope>
</reference>
<keyword evidence="1" id="KW-0472">Membrane</keyword>
<dbReference type="AlphaFoldDB" id="A0A8D8ZGU9"/>
<protein>
    <submittedName>
        <fullName evidence="2">Uncharacterized protein</fullName>
    </submittedName>
</protein>